<keyword evidence="2" id="KW-0812">Transmembrane</keyword>
<feature type="transmembrane region" description="Helical" evidence="2">
    <location>
        <begin position="7"/>
        <end position="31"/>
    </location>
</feature>
<reference evidence="3 4" key="1">
    <citation type="journal article" date="2015" name="Nature">
        <title>rRNA introns, odd ribosomes, and small enigmatic genomes across a large radiation of phyla.</title>
        <authorList>
            <person name="Brown C.T."/>
            <person name="Hug L.A."/>
            <person name="Thomas B.C."/>
            <person name="Sharon I."/>
            <person name="Castelle C.J."/>
            <person name="Singh A."/>
            <person name="Wilkins M.J."/>
            <person name="Williams K.H."/>
            <person name="Banfield J.F."/>
        </authorList>
    </citation>
    <scope>NUCLEOTIDE SEQUENCE [LARGE SCALE GENOMIC DNA]</scope>
</reference>
<accession>A0A0G0Z3T0</accession>
<gene>
    <name evidence="3" type="ORF">UV06_C0001G0129</name>
</gene>
<name>A0A0G0Z3T0_9BACT</name>
<dbReference type="EMBL" id="LCDA01000001">
    <property type="protein sequence ID" value="KKS43395.1"/>
    <property type="molecule type" value="Genomic_DNA"/>
</dbReference>
<dbReference type="Proteomes" id="UP000033854">
    <property type="component" value="Unassembled WGS sequence"/>
</dbReference>
<protein>
    <submittedName>
        <fullName evidence="3">Uncharacterized protein</fullName>
    </submittedName>
</protein>
<feature type="region of interest" description="Disordered" evidence="1">
    <location>
        <begin position="88"/>
        <end position="108"/>
    </location>
</feature>
<dbReference type="AlphaFoldDB" id="A0A0G0Z3T0"/>
<evidence type="ECO:0000313" key="3">
    <source>
        <dbReference type="EMBL" id="KKS43395.1"/>
    </source>
</evidence>
<organism evidence="3 4">
    <name type="scientific">Candidatus Collierbacteria bacterium GW2011_GWA2_42_17</name>
    <dbReference type="NCBI Taxonomy" id="1618378"/>
    <lineage>
        <taxon>Bacteria</taxon>
        <taxon>Candidatus Collieribacteriota</taxon>
    </lineage>
</organism>
<evidence type="ECO:0000256" key="2">
    <source>
        <dbReference type="SAM" id="Phobius"/>
    </source>
</evidence>
<keyword evidence="2" id="KW-0472">Membrane</keyword>
<evidence type="ECO:0000313" key="4">
    <source>
        <dbReference type="Proteomes" id="UP000033854"/>
    </source>
</evidence>
<sequence length="108" mass="11425">MKATRTLSSYILLVGVMGLSIVGGVVAYQIYSASTKSQTTTQQAKAIKSLDGAINQTIIDNLEKRTVYTDAEMGLLLIATPTPEITETAESVVPESTGSATTQIQISE</sequence>
<evidence type="ECO:0000256" key="1">
    <source>
        <dbReference type="SAM" id="MobiDB-lite"/>
    </source>
</evidence>
<proteinExistence type="predicted"/>
<keyword evidence="2" id="KW-1133">Transmembrane helix</keyword>
<feature type="compositionally biased region" description="Polar residues" evidence="1">
    <location>
        <begin position="94"/>
        <end position="108"/>
    </location>
</feature>
<comment type="caution">
    <text evidence="3">The sequence shown here is derived from an EMBL/GenBank/DDBJ whole genome shotgun (WGS) entry which is preliminary data.</text>
</comment>